<accession>A0ABQ8S585</accession>
<sequence length="217" mass="24111">MVNGITIAGRTYKTKLSTVPLVIVIHTIQDKPAVLNIHGIEPKPPTSNLHISHKVPQPKPQIAPKPSETSLFPPLPPSQGLTYARAGAPTPDATQTPTPPTEQPTEKTITNPTNTTKNTSPDGRTEQLVEVVLRASMQKMEAYIDQKLNEMEDRMVTFAISPLTTHAKPTKRQRTLMTANQTARRLLNKRVAHHFIDNQIQLSLMPFLNRRIATTQN</sequence>
<dbReference type="EMBL" id="JAJSOF020000036">
    <property type="protein sequence ID" value="KAJ4429047.1"/>
    <property type="molecule type" value="Genomic_DNA"/>
</dbReference>
<protein>
    <submittedName>
        <fullName evidence="2">Uncharacterized protein</fullName>
    </submittedName>
</protein>
<name>A0ABQ8S585_PERAM</name>
<evidence type="ECO:0000256" key="1">
    <source>
        <dbReference type="SAM" id="MobiDB-lite"/>
    </source>
</evidence>
<feature type="region of interest" description="Disordered" evidence="1">
    <location>
        <begin position="83"/>
        <end position="123"/>
    </location>
</feature>
<evidence type="ECO:0000313" key="3">
    <source>
        <dbReference type="Proteomes" id="UP001148838"/>
    </source>
</evidence>
<gene>
    <name evidence="2" type="ORF">ANN_26043</name>
</gene>
<evidence type="ECO:0000313" key="2">
    <source>
        <dbReference type="EMBL" id="KAJ4429047.1"/>
    </source>
</evidence>
<proteinExistence type="predicted"/>
<keyword evidence="3" id="KW-1185">Reference proteome</keyword>
<organism evidence="2 3">
    <name type="scientific">Periplaneta americana</name>
    <name type="common">American cockroach</name>
    <name type="synonym">Blatta americana</name>
    <dbReference type="NCBI Taxonomy" id="6978"/>
    <lineage>
        <taxon>Eukaryota</taxon>
        <taxon>Metazoa</taxon>
        <taxon>Ecdysozoa</taxon>
        <taxon>Arthropoda</taxon>
        <taxon>Hexapoda</taxon>
        <taxon>Insecta</taxon>
        <taxon>Pterygota</taxon>
        <taxon>Neoptera</taxon>
        <taxon>Polyneoptera</taxon>
        <taxon>Dictyoptera</taxon>
        <taxon>Blattodea</taxon>
        <taxon>Blattoidea</taxon>
        <taxon>Blattidae</taxon>
        <taxon>Blattinae</taxon>
        <taxon>Periplaneta</taxon>
    </lineage>
</organism>
<comment type="caution">
    <text evidence="2">The sequence shown here is derived from an EMBL/GenBank/DDBJ whole genome shotgun (WGS) entry which is preliminary data.</text>
</comment>
<dbReference type="Proteomes" id="UP001148838">
    <property type="component" value="Unassembled WGS sequence"/>
</dbReference>
<feature type="compositionally biased region" description="Low complexity" evidence="1">
    <location>
        <begin position="106"/>
        <end position="119"/>
    </location>
</feature>
<reference evidence="2 3" key="1">
    <citation type="journal article" date="2022" name="Allergy">
        <title>Genome assembly and annotation of Periplaneta americana reveal a comprehensive cockroach allergen profile.</title>
        <authorList>
            <person name="Wang L."/>
            <person name="Xiong Q."/>
            <person name="Saelim N."/>
            <person name="Wang L."/>
            <person name="Nong W."/>
            <person name="Wan A.T."/>
            <person name="Shi M."/>
            <person name="Liu X."/>
            <person name="Cao Q."/>
            <person name="Hui J.H.L."/>
            <person name="Sookrung N."/>
            <person name="Leung T.F."/>
            <person name="Tungtrongchitr A."/>
            <person name="Tsui S.K.W."/>
        </authorList>
    </citation>
    <scope>NUCLEOTIDE SEQUENCE [LARGE SCALE GENOMIC DNA]</scope>
    <source>
        <strain evidence="2">PWHHKU_190912</strain>
    </source>
</reference>